<dbReference type="Proteomes" id="UP000324897">
    <property type="component" value="Chromosome 7"/>
</dbReference>
<protein>
    <recommendedName>
        <fullName evidence="3">Bifunctional inhibitor/plant lipid transfer protein/seed storage helical domain-containing protein</fullName>
    </recommendedName>
</protein>
<dbReference type="EMBL" id="RWGY01000029">
    <property type="protein sequence ID" value="TVU17097.1"/>
    <property type="molecule type" value="Genomic_DNA"/>
</dbReference>
<dbReference type="Gramene" id="TVU17097">
    <property type="protein sequence ID" value="TVU17097"/>
    <property type="gene ID" value="EJB05_33111"/>
</dbReference>
<dbReference type="PANTHER" id="PTHR33286:SF16">
    <property type="entry name" value="BIFUNCTIONAL INHIBITOR_PLANT LIPID TRANSFER PROTEIN_SEED STORAGE HELICAL DOMAIN-CONTAINING PROTEIN"/>
    <property type="match status" value="1"/>
</dbReference>
<sequence>MLHPLIRSRRRMAGAKGARLYLCLLVAFTAIASFSCNAYLQVEDMKEKDDIMYLCKHEIARKIGSPWNAKPHTDCCKKVKQVNVQEICRDFTVEDKHKIDLWMWAAVTRNCGNPLPEGYDCSGYIVPPHISSSKLSDAILRVLGLDVRRVNGALHLLVKPLSMAMEARSLGRLMLHRFPMPARLFCGHRQPVLPSGLLRWFAIHISKLFSLREVKKPINVTRIGPGGVRHRLRQSVTCDRTVESALPDSEDRKLRPIAEMLEEDNSKAWDNPTSWGINIISCSRDSLEAMPDSFYSSYAERS</sequence>
<comment type="caution">
    <text evidence="1">The sequence shown here is derived from an EMBL/GenBank/DDBJ whole genome shotgun (WGS) entry which is preliminary data.</text>
</comment>
<dbReference type="OrthoDB" id="651678at2759"/>
<proteinExistence type="predicted"/>
<feature type="non-terminal residue" evidence="1">
    <location>
        <position position="1"/>
    </location>
</feature>
<organism evidence="1 2">
    <name type="scientific">Eragrostis curvula</name>
    <name type="common">weeping love grass</name>
    <dbReference type="NCBI Taxonomy" id="38414"/>
    <lineage>
        <taxon>Eukaryota</taxon>
        <taxon>Viridiplantae</taxon>
        <taxon>Streptophyta</taxon>
        <taxon>Embryophyta</taxon>
        <taxon>Tracheophyta</taxon>
        <taxon>Spermatophyta</taxon>
        <taxon>Magnoliopsida</taxon>
        <taxon>Liliopsida</taxon>
        <taxon>Poales</taxon>
        <taxon>Poaceae</taxon>
        <taxon>PACMAD clade</taxon>
        <taxon>Chloridoideae</taxon>
        <taxon>Eragrostideae</taxon>
        <taxon>Eragrostidinae</taxon>
        <taxon>Eragrostis</taxon>
    </lineage>
</organism>
<reference evidence="1 2" key="1">
    <citation type="journal article" date="2019" name="Sci. Rep.">
        <title>A high-quality genome of Eragrostis curvula grass provides insights into Poaceae evolution and supports new strategies to enhance forage quality.</title>
        <authorList>
            <person name="Carballo J."/>
            <person name="Santos B.A.C.M."/>
            <person name="Zappacosta D."/>
            <person name="Garbus I."/>
            <person name="Selva J.P."/>
            <person name="Gallo C.A."/>
            <person name="Diaz A."/>
            <person name="Albertini E."/>
            <person name="Caccamo M."/>
            <person name="Echenique V."/>
        </authorList>
    </citation>
    <scope>NUCLEOTIDE SEQUENCE [LARGE SCALE GENOMIC DNA]</scope>
    <source>
        <strain evidence="2">cv. Victoria</strain>
        <tissue evidence="1">Leaf</tissue>
    </source>
</reference>
<name>A0A5J9U0Y2_9POAL</name>
<dbReference type="AlphaFoldDB" id="A0A5J9U0Y2"/>
<keyword evidence="2" id="KW-1185">Reference proteome</keyword>
<evidence type="ECO:0000313" key="1">
    <source>
        <dbReference type="EMBL" id="TVU17097.1"/>
    </source>
</evidence>
<accession>A0A5J9U0Y2</accession>
<evidence type="ECO:0000313" key="2">
    <source>
        <dbReference type="Proteomes" id="UP000324897"/>
    </source>
</evidence>
<evidence type="ECO:0008006" key="3">
    <source>
        <dbReference type="Google" id="ProtNLM"/>
    </source>
</evidence>
<dbReference type="PANTHER" id="PTHR33286">
    <property type="entry name" value="BIFUNCTIONAL INHIBITOR/LIPID-TRANSFER PROTEIN/SEED STORAGE 2S ALBUMIN SUPERFAMILY PROTEIN"/>
    <property type="match status" value="1"/>
</dbReference>
<gene>
    <name evidence="1" type="ORF">EJB05_33111</name>
</gene>